<dbReference type="AlphaFoldDB" id="W9YVC5"/>
<dbReference type="GeneID" id="19161471"/>
<organism evidence="1 2">
    <name type="scientific">Capronia coronata CBS 617.96</name>
    <dbReference type="NCBI Taxonomy" id="1182541"/>
    <lineage>
        <taxon>Eukaryota</taxon>
        <taxon>Fungi</taxon>
        <taxon>Dikarya</taxon>
        <taxon>Ascomycota</taxon>
        <taxon>Pezizomycotina</taxon>
        <taxon>Eurotiomycetes</taxon>
        <taxon>Chaetothyriomycetidae</taxon>
        <taxon>Chaetothyriales</taxon>
        <taxon>Herpotrichiellaceae</taxon>
        <taxon>Capronia</taxon>
    </lineage>
</organism>
<dbReference type="HOGENOM" id="CLU_2090447_0_0_1"/>
<reference evidence="1 2" key="1">
    <citation type="submission" date="2013-03" db="EMBL/GenBank/DDBJ databases">
        <title>The Genome Sequence of Capronia coronata CBS 617.96.</title>
        <authorList>
            <consortium name="The Broad Institute Genomics Platform"/>
            <person name="Cuomo C."/>
            <person name="de Hoog S."/>
            <person name="Gorbushina A."/>
            <person name="Walker B."/>
            <person name="Young S.K."/>
            <person name="Zeng Q."/>
            <person name="Gargeya S."/>
            <person name="Fitzgerald M."/>
            <person name="Haas B."/>
            <person name="Abouelleil A."/>
            <person name="Allen A.W."/>
            <person name="Alvarado L."/>
            <person name="Arachchi H.M."/>
            <person name="Berlin A.M."/>
            <person name="Chapman S.B."/>
            <person name="Gainer-Dewar J."/>
            <person name="Goldberg J."/>
            <person name="Griggs A."/>
            <person name="Gujja S."/>
            <person name="Hansen M."/>
            <person name="Howarth C."/>
            <person name="Imamovic A."/>
            <person name="Ireland A."/>
            <person name="Larimer J."/>
            <person name="McCowan C."/>
            <person name="Murphy C."/>
            <person name="Pearson M."/>
            <person name="Poon T.W."/>
            <person name="Priest M."/>
            <person name="Roberts A."/>
            <person name="Saif S."/>
            <person name="Shea T."/>
            <person name="Sisk P."/>
            <person name="Sykes S."/>
            <person name="Wortman J."/>
            <person name="Nusbaum C."/>
            <person name="Birren B."/>
        </authorList>
    </citation>
    <scope>NUCLEOTIDE SEQUENCE [LARGE SCALE GENOMIC DNA]</scope>
    <source>
        <strain evidence="1 2">CBS 617.96</strain>
    </source>
</reference>
<dbReference type="Proteomes" id="UP000019484">
    <property type="component" value="Unassembled WGS sequence"/>
</dbReference>
<evidence type="ECO:0000313" key="2">
    <source>
        <dbReference type="Proteomes" id="UP000019484"/>
    </source>
</evidence>
<gene>
    <name evidence="1" type="ORF">A1O1_06604</name>
</gene>
<dbReference type="EMBL" id="AMWN01000005">
    <property type="protein sequence ID" value="EXJ86234.1"/>
    <property type="molecule type" value="Genomic_DNA"/>
</dbReference>
<feature type="non-terminal residue" evidence="1">
    <location>
        <position position="117"/>
    </location>
</feature>
<sequence>QAGQVGTWRTKRMMMVLATFAFPRQSFIYHARLPTTAPSSHLRLYGSTAGSQMPLPSSLQAQPHEAAWPTPQSKPMWYVDKASILGRSTWTWVPVRVEATRVCEKWKEFKAGRRLGL</sequence>
<evidence type="ECO:0000313" key="1">
    <source>
        <dbReference type="EMBL" id="EXJ86234.1"/>
    </source>
</evidence>
<proteinExistence type="predicted"/>
<protein>
    <submittedName>
        <fullName evidence="1">Uncharacterized protein</fullName>
    </submittedName>
</protein>
<dbReference type="RefSeq" id="XP_007725672.1">
    <property type="nucleotide sequence ID" value="XM_007727482.1"/>
</dbReference>
<comment type="caution">
    <text evidence="1">The sequence shown here is derived from an EMBL/GenBank/DDBJ whole genome shotgun (WGS) entry which is preliminary data.</text>
</comment>
<name>W9YVC5_9EURO</name>
<feature type="non-terminal residue" evidence="1">
    <location>
        <position position="1"/>
    </location>
</feature>
<keyword evidence="2" id="KW-1185">Reference proteome</keyword>
<accession>W9YVC5</accession>